<proteinExistence type="predicted"/>
<dbReference type="InterPro" id="IPR052345">
    <property type="entry name" value="Rad_response_metalloprotease"/>
</dbReference>
<dbReference type="PANTHER" id="PTHR43236">
    <property type="entry name" value="ANTITOXIN HIGA1"/>
    <property type="match status" value="1"/>
</dbReference>
<evidence type="ECO:0000259" key="1">
    <source>
        <dbReference type="Pfam" id="PF06114"/>
    </source>
</evidence>
<dbReference type="Gene3D" id="1.10.10.2910">
    <property type="match status" value="1"/>
</dbReference>
<protein>
    <submittedName>
        <fullName evidence="2">ImmA/IrrE family metallo-endopeptidase</fullName>
    </submittedName>
</protein>
<dbReference type="InterPro" id="IPR010359">
    <property type="entry name" value="IrrE_HExxH"/>
</dbReference>
<dbReference type="Proteomes" id="UP000885759">
    <property type="component" value="Unassembled WGS sequence"/>
</dbReference>
<accession>A0A7C4V6I3</accession>
<dbReference type="Pfam" id="PF06114">
    <property type="entry name" value="Peptidase_M78"/>
    <property type="match status" value="1"/>
</dbReference>
<reference evidence="2" key="1">
    <citation type="journal article" date="2020" name="mSystems">
        <title>Genome- and Community-Level Interaction Insights into Carbon Utilization and Element Cycling Functions of Hydrothermarchaeota in Hydrothermal Sediment.</title>
        <authorList>
            <person name="Zhou Z."/>
            <person name="Liu Y."/>
            <person name="Xu W."/>
            <person name="Pan J."/>
            <person name="Luo Z.H."/>
            <person name="Li M."/>
        </authorList>
    </citation>
    <scope>NUCLEOTIDE SEQUENCE [LARGE SCALE GENOMIC DNA]</scope>
    <source>
        <strain evidence="2">HyVt-570</strain>
    </source>
</reference>
<name>A0A7C4V6I3_9DEIN</name>
<organism evidence="2">
    <name type="scientific">Oceanithermus profundus</name>
    <dbReference type="NCBI Taxonomy" id="187137"/>
    <lineage>
        <taxon>Bacteria</taxon>
        <taxon>Thermotogati</taxon>
        <taxon>Deinococcota</taxon>
        <taxon>Deinococci</taxon>
        <taxon>Thermales</taxon>
        <taxon>Thermaceae</taxon>
        <taxon>Oceanithermus</taxon>
    </lineage>
</organism>
<feature type="domain" description="IrrE N-terminal-like" evidence="1">
    <location>
        <begin position="57"/>
        <end position="160"/>
    </location>
</feature>
<dbReference type="PANTHER" id="PTHR43236:SF1">
    <property type="entry name" value="BLL7220 PROTEIN"/>
    <property type="match status" value="1"/>
</dbReference>
<comment type="caution">
    <text evidence="2">The sequence shown here is derived from an EMBL/GenBank/DDBJ whole genome shotgun (WGS) entry which is preliminary data.</text>
</comment>
<dbReference type="EMBL" id="DRPZ01000215">
    <property type="protein sequence ID" value="HGY10065.1"/>
    <property type="molecule type" value="Genomic_DNA"/>
</dbReference>
<sequence length="247" mass="26076">MTASETRRLRAELETRTLELAGAFRERHAPLTPQRMAAAIGFRWRAVPLDGRDGLLDPSSRTILTAAEQPAARQRFTLAHEVMHYLIEQDADLLSDLHEAYQGPALESALERLCNLGAAEMLLPRAAVARALKEAGPNPRLLWELAGRFGVSEPAAAVALAGALGLDALAAVFGGRPLVVYFAFGAGAPPRGSVVAPEHPIAAVRATEIAHRGPLELPGGARAAAGWARAHRGRVYLLATGVEAGGG</sequence>
<gene>
    <name evidence="2" type="ORF">ENK37_08465</name>
</gene>
<dbReference type="AlphaFoldDB" id="A0A7C4V6I3"/>
<evidence type="ECO:0000313" key="2">
    <source>
        <dbReference type="EMBL" id="HGY10065.1"/>
    </source>
</evidence>